<proteinExistence type="predicted"/>
<protein>
    <recommendedName>
        <fullName evidence="2">EGF-like domain-containing protein</fullName>
    </recommendedName>
</protein>
<sequence>MRTIKQIALSAALTLGAFSAVMYTSCNSDPCKDVVCQNGGTCNEGNCTCATGYEGTNCETASRAKFIKTWTATDVAVSGGTLPTYTAPITEGTTVVDIKIGHFSGNNSSGSSYFVNDVKATVSGNTITIPSQAPDNDNYKVYGTGTYNTADKKITWSYTLEDPTGAKASYTGTWN</sequence>
<dbReference type="PROSITE" id="PS00022">
    <property type="entry name" value="EGF_1"/>
    <property type="match status" value="1"/>
</dbReference>
<keyword evidence="1" id="KW-0732">Signal</keyword>
<keyword evidence="4" id="KW-1185">Reference proteome</keyword>
<feature type="chain" id="PRO_5045479485" description="EGF-like domain-containing protein" evidence="1">
    <location>
        <begin position="29"/>
        <end position="175"/>
    </location>
</feature>
<organism evidence="3 4">
    <name type="scientific">Nemorincola caseinilytica</name>
    <dbReference type="NCBI Taxonomy" id="2054315"/>
    <lineage>
        <taxon>Bacteria</taxon>
        <taxon>Pseudomonadati</taxon>
        <taxon>Bacteroidota</taxon>
        <taxon>Chitinophagia</taxon>
        <taxon>Chitinophagales</taxon>
        <taxon>Chitinophagaceae</taxon>
        <taxon>Nemorincola</taxon>
    </lineage>
</organism>
<dbReference type="InterPro" id="IPR000742">
    <property type="entry name" value="EGF"/>
</dbReference>
<feature type="domain" description="EGF-like" evidence="2">
    <location>
        <begin position="27"/>
        <end position="59"/>
    </location>
</feature>
<dbReference type="CDD" id="cd00054">
    <property type="entry name" value="EGF_CA"/>
    <property type="match status" value="1"/>
</dbReference>
<evidence type="ECO:0000313" key="4">
    <source>
        <dbReference type="Proteomes" id="UP001500067"/>
    </source>
</evidence>
<evidence type="ECO:0000256" key="1">
    <source>
        <dbReference type="SAM" id="SignalP"/>
    </source>
</evidence>
<dbReference type="Proteomes" id="UP001500067">
    <property type="component" value="Unassembled WGS sequence"/>
</dbReference>
<reference evidence="4" key="1">
    <citation type="journal article" date="2019" name="Int. J. Syst. Evol. Microbiol.">
        <title>The Global Catalogue of Microorganisms (GCM) 10K type strain sequencing project: providing services to taxonomists for standard genome sequencing and annotation.</title>
        <authorList>
            <consortium name="The Broad Institute Genomics Platform"/>
            <consortium name="The Broad Institute Genome Sequencing Center for Infectious Disease"/>
            <person name="Wu L."/>
            <person name="Ma J."/>
        </authorList>
    </citation>
    <scope>NUCLEOTIDE SEQUENCE [LARGE SCALE GENOMIC DNA]</scope>
    <source>
        <strain evidence="4">JCM 32105</strain>
    </source>
</reference>
<dbReference type="PROSITE" id="PS50026">
    <property type="entry name" value="EGF_3"/>
    <property type="match status" value="1"/>
</dbReference>
<dbReference type="RefSeq" id="WP_345081876.1">
    <property type="nucleotide sequence ID" value="NZ_BAABFA010000010.1"/>
</dbReference>
<comment type="caution">
    <text evidence="3">The sequence shown here is derived from an EMBL/GenBank/DDBJ whole genome shotgun (WGS) entry which is preliminary data.</text>
</comment>
<accession>A0ABP8NHM2</accession>
<evidence type="ECO:0000313" key="3">
    <source>
        <dbReference type="EMBL" id="GAA4465592.1"/>
    </source>
</evidence>
<evidence type="ECO:0000259" key="2">
    <source>
        <dbReference type="PROSITE" id="PS50026"/>
    </source>
</evidence>
<dbReference type="EMBL" id="BAABFA010000010">
    <property type="protein sequence ID" value="GAA4465592.1"/>
    <property type="molecule type" value="Genomic_DNA"/>
</dbReference>
<name>A0ABP8NHM2_9BACT</name>
<dbReference type="PROSITE" id="PS01186">
    <property type="entry name" value="EGF_2"/>
    <property type="match status" value="1"/>
</dbReference>
<dbReference type="Gene3D" id="2.10.25.10">
    <property type="entry name" value="Laminin"/>
    <property type="match status" value="1"/>
</dbReference>
<dbReference type="SUPFAM" id="SSF57196">
    <property type="entry name" value="EGF/Laminin"/>
    <property type="match status" value="1"/>
</dbReference>
<feature type="signal peptide" evidence="1">
    <location>
        <begin position="1"/>
        <end position="28"/>
    </location>
</feature>
<gene>
    <name evidence="3" type="ORF">GCM10023093_18080</name>
</gene>